<feature type="domain" description="Major facilitator superfamily (MFS) profile" evidence="6">
    <location>
        <begin position="1"/>
        <end position="183"/>
    </location>
</feature>
<dbReference type="Proteomes" id="UP000566985">
    <property type="component" value="Unassembled WGS sequence"/>
</dbReference>
<dbReference type="InterPro" id="IPR020846">
    <property type="entry name" value="MFS_dom"/>
</dbReference>
<keyword evidence="3 5" id="KW-1133">Transmembrane helix</keyword>
<dbReference type="CDD" id="cd17393">
    <property type="entry name" value="MFS_MosC_like"/>
    <property type="match status" value="1"/>
</dbReference>
<evidence type="ECO:0000256" key="5">
    <source>
        <dbReference type="SAM" id="Phobius"/>
    </source>
</evidence>
<feature type="transmembrane region" description="Helical" evidence="5">
    <location>
        <begin position="354"/>
        <end position="375"/>
    </location>
</feature>
<accession>A0A7Y6TTA1</accession>
<proteinExistence type="predicted"/>
<gene>
    <name evidence="7" type="ORF">HU668_16565</name>
</gene>
<keyword evidence="4 5" id="KW-0472">Membrane</keyword>
<dbReference type="InterPro" id="IPR051788">
    <property type="entry name" value="MFS_Transporter"/>
</dbReference>
<comment type="caution">
    <text evidence="7">The sequence shown here is derived from an EMBL/GenBank/DDBJ whole genome shotgun (WGS) entry which is preliminary data.</text>
</comment>
<dbReference type="RefSeq" id="WP_069729334.1">
    <property type="nucleotide sequence ID" value="NZ_JABWPE010000020.1"/>
</dbReference>
<evidence type="ECO:0000256" key="4">
    <source>
        <dbReference type="ARBA" id="ARBA00023136"/>
    </source>
</evidence>
<comment type="subcellular location">
    <subcellularLocation>
        <location evidence="1">Membrane</location>
        <topology evidence="1">Multi-pass membrane protein</topology>
    </subcellularLocation>
</comment>
<dbReference type="EMBL" id="JABWPM010000020">
    <property type="protein sequence ID" value="NUY98071.1"/>
    <property type="molecule type" value="Genomic_DNA"/>
</dbReference>
<dbReference type="PANTHER" id="PTHR23514">
    <property type="entry name" value="BYPASS OF STOP CODON PROTEIN 6"/>
    <property type="match status" value="1"/>
</dbReference>
<dbReference type="PROSITE" id="PS50850">
    <property type="entry name" value="MFS"/>
    <property type="match status" value="1"/>
</dbReference>
<feature type="transmembrane region" description="Helical" evidence="5">
    <location>
        <begin position="12"/>
        <end position="32"/>
    </location>
</feature>
<feature type="transmembrane region" description="Helical" evidence="5">
    <location>
        <begin position="99"/>
        <end position="125"/>
    </location>
</feature>
<keyword evidence="2 5" id="KW-0812">Transmembrane</keyword>
<dbReference type="SUPFAM" id="SSF103473">
    <property type="entry name" value="MFS general substrate transporter"/>
    <property type="match status" value="1"/>
</dbReference>
<dbReference type="GO" id="GO:0016020">
    <property type="term" value="C:membrane"/>
    <property type="evidence" value="ECO:0007669"/>
    <property type="project" value="UniProtKB-SubCell"/>
</dbReference>
<dbReference type="PANTHER" id="PTHR23514:SF13">
    <property type="entry name" value="INNER MEMBRANE PROTEIN YBJJ"/>
    <property type="match status" value="1"/>
</dbReference>
<dbReference type="InterPro" id="IPR036259">
    <property type="entry name" value="MFS_trans_sf"/>
</dbReference>
<feature type="transmembrane region" description="Helical" evidence="5">
    <location>
        <begin position="44"/>
        <end position="64"/>
    </location>
</feature>
<evidence type="ECO:0000256" key="1">
    <source>
        <dbReference type="ARBA" id="ARBA00004141"/>
    </source>
</evidence>
<organism evidence="7 8">
    <name type="scientific">Pantoea brenneri</name>
    <dbReference type="NCBI Taxonomy" id="472694"/>
    <lineage>
        <taxon>Bacteria</taxon>
        <taxon>Pseudomonadati</taxon>
        <taxon>Pseudomonadota</taxon>
        <taxon>Gammaproteobacteria</taxon>
        <taxon>Enterobacterales</taxon>
        <taxon>Erwiniaceae</taxon>
        <taxon>Pantoea</taxon>
    </lineage>
</organism>
<name>A0A7Y6TTA1_9GAMM</name>
<feature type="transmembrane region" description="Helical" evidence="5">
    <location>
        <begin position="76"/>
        <end position="93"/>
    </location>
</feature>
<evidence type="ECO:0000259" key="6">
    <source>
        <dbReference type="PROSITE" id="PS50850"/>
    </source>
</evidence>
<feature type="transmembrane region" description="Helical" evidence="5">
    <location>
        <begin position="267"/>
        <end position="288"/>
    </location>
</feature>
<dbReference type="Gene3D" id="1.20.1250.20">
    <property type="entry name" value="MFS general substrate transporter like domains"/>
    <property type="match status" value="2"/>
</dbReference>
<dbReference type="InterPro" id="IPR011701">
    <property type="entry name" value="MFS"/>
</dbReference>
<feature type="transmembrane region" description="Helical" evidence="5">
    <location>
        <begin position="325"/>
        <end position="348"/>
    </location>
</feature>
<dbReference type="GeneID" id="57346695"/>
<feature type="transmembrane region" description="Helical" evidence="5">
    <location>
        <begin position="137"/>
        <end position="156"/>
    </location>
</feature>
<feature type="transmembrane region" description="Helical" evidence="5">
    <location>
        <begin position="294"/>
        <end position="313"/>
    </location>
</feature>
<evidence type="ECO:0000313" key="8">
    <source>
        <dbReference type="Proteomes" id="UP000566985"/>
    </source>
</evidence>
<feature type="transmembrane region" description="Helical" evidence="5">
    <location>
        <begin position="237"/>
        <end position="255"/>
    </location>
</feature>
<evidence type="ECO:0000256" key="2">
    <source>
        <dbReference type="ARBA" id="ARBA00022692"/>
    </source>
</evidence>
<dbReference type="AlphaFoldDB" id="A0A7Y6TTA1"/>
<reference evidence="7 8" key="1">
    <citation type="submission" date="2020-05" db="EMBL/GenBank/DDBJ databases">
        <title>Whole Genome Sequences of Enterobacteriales Associated with the International Space Station.</title>
        <authorList>
            <person name="Bharadwaj A."/>
            <person name="Daudu R."/>
            <person name="Singh N."/>
            <person name="Wood J."/>
            <person name="Debieu M."/>
            <person name="Mason C."/>
            <person name="Wang C."/>
            <person name="Venkateswaran K."/>
        </authorList>
    </citation>
    <scope>NUCLEOTIDE SEQUENCE [LARGE SCALE GENOMIC DNA]</scope>
    <source>
        <strain evidence="7 8">IF5SW-B1</strain>
    </source>
</reference>
<evidence type="ECO:0000313" key="7">
    <source>
        <dbReference type="EMBL" id="NUY98071.1"/>
    </source>
</evidence>
<dbReference type="Pfam" id="PF07690">
    <property type="entry name" value="MFS_1"/>
    <property type="match status" value="1"/>
</dbReference>
<feature type="transmembrane region" description="Helical" evidence="5">
    <location>
        <begin position="162"/>
        <end position="185"/>
    </location>
</feature>
<dbReference type="GO" id="GO:0022857">
    <property type="term" value="F:transmembrane transporter activity"/>
    <property type="evidence" value="ECO:0007669"/>
    <property type="project" value="InterPro"/>
</dbReference>
<feature type="transmembrane region" description="Helical" evidence="5">
    <location>
        <begin position="197"/>
        <end position="217"/>
    </location>
</feature>
<evidence type="ECO:0000256" key="3">
    <source>
        <dbReference type="ARBA" id="ARBA00022989"/>
    </source>
</evidence>
<sequence length="387" mass="39791">MALRETAVSPTLATRVVFFLAGFVTATWAVIVPFARANTGVNEAVLGTLLLCLGMGALIAMPVTGLLTSRFGCRRVILVAIGLIIISTPWLSVLSDPLWLALALLVFGVGIGVTDCAMNIQAILVEKQSAVPLMSGFHGMYSVGGIAGAGLMTLLLAMGLSVLASCLLVIAAVVVMTLYSAAGLLTYANPSEGPAFAIPRGSVLIIGIICFAVFLTEGTVLDWSAVYLTDVRAIPEALGGLGYTFFAVAMTVARLTGDRIILSLGRFPVVLGGALIAAAGLAIVTFITAWPLALLGYALVGAGCANIVPVMFSAAGQQTVMPQSVAVPAITTLGYMGVLSGPAVIGYVAHFTHLSFAFSLIILLMLVVGAISMTLDLGQRTAKGNNA</sequence>
<protein>
    <submittedName>
        <fullName evidence="7">MFS transporter</fullName>
    </submittedName>
</protein>